<organism evidence="4 5">
    <name type="scientific">Euhalothece natronophila Z-M001</name>
    <dbReference type="NCBI Taxonomy" id="522448"/>
    <lineage>
        <taxon>Bacteria</taxon>
        <taxon>Bacillati</taxon>
        <taxon>Cyanobacteriota</taxon>
        <taxon>Cyanophyceae</taxon>
        <taxon>Oscillatoriophycideae</taxon>
        <taxon>Chroococcales</taxon>
        <taxon>Halothecacae</taxon>
        <taxon>Halothece cluster</taxon>
        <taxon>Euhalothece</taxon>
    </lineage>
</organism>
<dbReference type="OrthoDB" id="483348at2"/>
<dbReference type="KEGG" id="enn:FRE64_09795"/>
<dbReference type="RefSeq" id="WP_146295897.1">
    <property type="nucleotide sequence ID" value="NZ_CP042326.1"/>
</dbReference>
<dbReference type="AlphaFoldDB" id="A0A5B8NME2"/>
<evidence type="ECO:0000313" key="4">
    <source>
        <dbReference type="EMBL" id="QDZ40214.1"/>
    </source>
</evidence>
<feature type="region of interest" description="Disordered" evidence="1">
    <location>
        <begin position="157"/>
        <end position="194"/>
    </location>
</feature>
<dbReference type="InterPro" id="IPR036680">
    <property type="entry name" value="SPOR-like_sf"/>
</dbReference>
<feature type="transmembrane region" description="Helical" evidence="2">
    <location>
        <begin position="124"/>
        <end position="149"/>
    </location>
</feature>
<feature type="compositionally biased region" description="Acidic residues" evidence="1">
    <location>
        <begin position="165"/>
        <end position="180"/>
    </location>
</feature>
<dbReference type="EMBL" id="CP042326">
    <property type="protein sequence ID" value="QDZ40214.1"/>
    <property type="molecule type" value="Genomic_DNA"/>
</dbReference>
<evidence type="ECO:0000256" key="2">
    <source>
        <dbReference type="SAM" id="Phobius"/>
    </source>
</evidence>
<dbReference type="PROSITE" id="PS51724">
    <property type="entry name" value="SPOR"/>
    <property type="match status" value="1"/>
</dbReference>
<keyword evidence="2" id="KW-1133">Transmembrane helix</keyword>
<keyword evidence="2" id="KW-0812">Transmembrane</keyword>
<protein>
    <submittedName>
        <fullName evidence="4">SPOR domain-containing protein</fullName>
    </submittedName>
</protein>
<accession>A0A5B8NME2</accession>
<evidence type="ECO:0000313" key="5">
    <source>
        <dbReference type="Proteomes" id="UP000318453"/>
    </source>
</evidence>
<dbReference type="Proteomes" id="UP000318453">
    <property type="component" value="Chromosome"/>
</dbReference>
<dbReference type="GO" id="GO:0042834">
    <property type="term" value="F:peptidoglycan binding"/>
    <property type="evidence" value="ECO:0007669"/>
    <property type="project" value="InterPro"/>
</dbReference>
<keyword evidence="2" id="KW-0472">Membrane</keyword>
<dbReference type="Pfam" id="PF05036">
    <property type="entry name" value="SPOR"/>
    <property type="match status" value="1"/>
</dbReference>
<name>A0A5B8NME2_9CHRO</name>
<dbReference type="SUPFAM" id="SSF110997">
    <property type="entry name" value="Sporulation related repeat"/>
    <property type="match status" value="1"/>
</dbReference>
<sequence length="295" mass="32452">MNPNSSQKEDEMLHPKLQAALTSLNIDLEEELTRFEQSQKPKNHSTISKVEGEDDASAVTSSDLEKSAIASDNHVEDHSQEETPQDYLQSSEELLRELNNSGNYNIESTVEESPEKTESSWRTYLLTPLGIAGILIFILSGTLLSLIFINVGEITSRQASTPTETADDESLSPSTEEQESTAESSSPPEIADRPNLANDHFAELNTDNLVEAESSPDAAPVETPSCGANFYCVMIENPSESEYNQTLQITGDGYMREFPEVGEVLQVGAFDTEARAEELLQRLEEQGISATIYKP</sequence>
<gene>
    <name evidence="4" type="ORF">FRE64_09795</name>
</gene>
<keyword evidence="5" id="KW-1185">Reference proteome</keyword>
<evidence type="ECO:0000259" key="3">
    <source>
        <dbReference type="PROSITE" id="PS51724"/>
    </source>
</evidence>
<proteinExistence type="predicted"/>
<feature type="region of interest" description="Disordered" evidence="1">
    <location>
        <begin position="32"/>
        <end position="90"/>
    </location>
</feature>
<evidence type="ECO:0000256" key="1">
    <source>
        <dbReference type="SAM" id="MobiDB-lite"/>
    </source>
</evidence>
<feature type="domain" description="SPOR" evidence="3">
    <location>
        <begin position="257"/>
        <end position="295"/>
    </location>
</feature>
<reference evidence="4" key="1">
    <citation type="submission" date="2019-08" db="EMBL/GenBank/DDBJ databases">
        <title>Carotenoids and Carotenoid Binding Proteins in the Halophilic Cyanobacterium Euhalothece sp. ZM00.</title>
        <authorList>
            <person name="Cho S.M."/>
            <person name="Song J.Y."/>
            <person name="Park Y.-I."/>
        </authorList>
    </citation>
    <scope>NUCLEOTIDE SEQUENCE [LARGE SCALE GENOMIC DNA]</scope>
    <source>
        <strain evidence="4">Z-M001</strain>
    </source>
</reference>
<dbReference type="InterPro" id="IPR007730">
    <property type="entry name" value="SPOR-like_dom"/>
</dbReference>